<protein>
    <submittedName>
        <fullName evidence="1">Uncharacterized protein</fullName>
    </submittedName>
</protein>
<keyword evidence="2" id="KW-1185">Reference proteome</keyword>
<accession>A0A3M7Q271</accession>
<organism evidence="1 2">
    <name type="scientific">Brachionus plicatilis</name>
    <name type="common">Marine rotifer</name>
    <name type="synonym">Brachionus muelleri</name>
    <dbReference type="NCBI Taxonomy" id="10195"/>
    <lineage>
        <taxon>Eukaryota</taxon>
        <taxon>Metazoa</taxon>
        <taxon>Spiralia</taxon>
        <taxon>Gnathifera</taxon>
        <taxon>Rotifera</taxon>
        <taxon>Eurotatoria</taxon>
        <taxon>Monogononta</taxon>
        <taxon>Pseudotrocha</taxon>
        <taxon>Ploima</taxon>
        <taxon>Brachionidae</taxon>
        <taxon>Brachionus</taxon>
    </lineage>
</organism>
<sequence length="66" mass="7825">MKHTVSDLARYKILKLLSLTKIPGQRLKERIIFFISFDNFDTVHQIPIVLKTYIQSWSKSESKLFL</sequence>
<dbReference type="AlphaFoldDB" id="A0A3M7Q271"/>
<evidence type="ECO:0000313" key="2">
    <source>
        <dbReference type="Proteomes" id="UP000276133"/>
    </source>
</evidence>
<dbReference type="Proteomes" id="UP000276133">
    <property type="component" value="Unassembled WGS sequence"/>
</dbReference>
<proteinExistence type="predicted"/>
<gene>
    <name evidence="1" type="ORF">BpHYR1_002085</name>
</gene>
<dbReference type="EMBL" id="REGN01007679">
    <property type="protein sequence ID" value="RNA05530.1"/>
    <property type="molecule type" value="Genomic_DNA"/>
</dbReference>
<name>A0A3M7Q271_BRAPC</name>
<evidence type="ECO:0000313" key="1">
    <source>
        <dbReference type="EMBL" id="RNA05530.1"/>
    </source>
</evidence>
<comment type="caution">
    <text evidence="1">The sequence shown here is derived from an EMBL/GenBank/DDBJ whole genome shotgun (WGS) entry which is preliminary data.</text>
</comment>
<reference evidence="1 2" key="1">
    <citation type="journal article" date="2018" name="Sci. Rep.">
        <title>Genomic signatures of local adaptation to the degree of environmental predictability in rotifers.</title>
        <authorList>
            <person name="Franch-Gras L."/>
            <person name="Hahn C."/>
            <person name="Garcia-Roger E.M."/>
            <person name="Carmona M.J."/>
            <person name="Serra M."/>
            <person name="Gomez A."/>
        </authorList>
    </citation>
    <scope>NUCLEOTIDE SEQUENCE [LARGE SCALE GENOMIC DNA]</scope>
    <source>
        <strain evidence="1">HYR1</strain>
    </source>
</reference>